<dbReference type="GO" id="GO:0072330">
    <property type="term" value="P:monocarboxylic acid biosynthetic process"/>
    <property type="evidence" value="ECO:0007669"/>
    <property type="project" value="UniProtKB-ARBA"/>
</dbReference>
<proteinExistence type="inferred from homology"/>
<keyword evidence="7" id="KW-1185">Reference proteome</keyword>
<evidence type="ECO:0000313" key="7">
    <source>
        <dbReference type="Proteomes" id="UP000030686"/>
    </source>
</evidence>
<evidence type="ECO:0000256" key="1">
    <source>
        <dbReference type="ARBA" id="ARBA00005964"/>
    </source>
</evidence>
<dbReference type="OrthoDB" id="4526243at2759"/>
<dbReference type="AlphaFoldDB" id="W6QJH8"/>
<dbReference type="ESTHER" id="penro-w6qjh8">
    <property type="family name" value="Fungal_carboxylesterase_lipase"/>
</dbReference>
<dbReference type="EMBL" id="HG792018">
    <property type="protein sequence ID" value="CDM36166.1"/>
    <property type="molecule type" value="Genomic_DNA"/>
</dbReference>
<evidence type="ECO:0000256" key="4">
    <source>
        <dbReference type="SAM" id="Phobius"/>
    </source>
</evidence>
<dbReference type="Proteomes" id="UP000030686">
    <property type="component" value="Unassembled WGS sequence"/>
</dbReference>
<dbReference type="STRING" id="1365484.W6QJH8"/>
<dbReference type="Gene3D" id="3.40.50.1820">
    <property type="entry name" value="alpha/beta hydrolase"/>
    <property type="match status" value="1"/>
</dbReference>
<dbReference type="GO" id="GO:0017000">
    <property type="term" value="P:antibiotic biosynthetic process"/>
    <property type="evidence" value="ECO:0007669"/>
    <property type="project" value="UniProtKB-ARBA"/>
</dbReference>
<dbReference type="PROSITE" id="PS00941">
    <property type="entry name" value="CARBOXYLESTERASE_B_2"/>
    <property type="match status" value="1"/>
</dbReference>
<dbReference type="GO" id="GO:0016787">
    <property type="term" value="F:hydrolase activity"/>
    <property type="evidence" value="ECO:0007669"/>
    <property type="project" value="UniProtKB-KW"/>
</dbReference>
<dbReference type="EC" id="3.1.1.-" evidence="3"/>
<evidence type="ECO:0000256" key="2">
    <source>
        <dbReference type="ARBA" id="ARBA00022801"/>
    </source>
</evidence>
<dbReference type="InterPro" id="IPR029058">
    <property type="entry name" value="AB_hydrolase_fold"/>
</dbReference>
<comment type="similarity">
    <text evidence="1 3">Belongs to the type-B carboxylesterase/lipase family.</text>
</comment>
<dbReference type="Pfam" id="PF00135">
    <property type="entry name" value="COesterase"/>
    <property type="match status" value="1"/>
</dbReference>
<gene>
    <name evidence="6" type="ORF">PROQFM164_S04g001047</name>
</gene>
<organism evidence="6 7">
    <name type="scientific">Penicillium roqueforti (strain FM164)</name>
    <dbReference type="NCBI Taxonomy" id="1365484"/>
    <lineage>
        <taxon>Eukaryota</taxon>
        <taxon>Fungi</taxon>
        <taxon>Dikarya</taxon>
        <taxon>Ascomycota</taxon>
        <taxon>Pezizomycotina</taxon>
        <taxon>Eurotiomycetes</taxon>
        <taxon>Eurotiomycetidae</taxon>
        <taxon>Eurotiales</taxon>
        <taxon>Aspergillaceae</taxon>
        <taxon>Penicillium</taxon>
    </lineage>
</organism>
<dbReference type="InterPro" id="IPR050309">
    <property type="entry name" value="Type-B_Carboxylest/Lipase"/>
</dbReference>
<keyword evidence="4" id="KW-1133">Transmembrane helix</keyword>
<sequence>MIEYGPLESERSAMQAPERRKNHICQQRISISVSLLFLVVLASALWFVPEFFDTHRENPHHEPLAKTRNGTFAGTHNFRFDQDIFLGMPYAQAPIGDLRFHYPRSINVSWNHIQPALEYGPHCIGYGDHQEQFKKSEDCLTLNVVRPSSYKQGLLPVGVFIYGGGRHGGGSGDGRYNLSYLISHAAEENLSFIGVSFNYRSSIWGFISGDQIKGTRNTNLGLHDQRLALHWVQENIEAFGGDKSRVTIWGGSSGADSVGLHLTAYGGRDDGLFRAAIMQSGGPIVKTSYSSFTPEEMYQRLSVASNCKDVENSLECLRHIPLNDIDAAFNDSAQANSQMMASFAIPTLDGNFVEGYGSLAITERRYVPVPILSGIVSSEAATWIPPQISTWKDLAIFLTEDSGYPSSVSERLLSYYPESGVAETLEPPIGSISDKDTFERVKTVIGDIEMNAAQRLVCESFSTSATCFNFIFNATPAWQRDSRVGVPHGAEIAPIFQNLDGLGFDGNSFHGKGPGYYEMSSLMGTMWAGFITTLDPNAGLKQGVYNWPKYESVNRDTLVFDEVNVGLTIQDTYRADALRYISENFAGVFDK</sequence>
<dbReference type="PROSITE" id="PS00122">
    <property type="entry name" value="CARBOXYLESTERASE_B_1"/>
    <property type="match status" value="1"/>
</dbReference>
<dbReference type="OMA" id="TMWAGFI"/>
<accession>W6QJH8</accession>
<keyword evidence="4" id="KW-0472">Membrane</keyword>
<evidence type="ECO:0000259" key="5">
    <source>
        <dbReference type="Pfam" id="PF00135"/>
    </source>
</evidence>
<evidence type="ECO:0000313" key="6">
    <source>
        <dbReference type="EMBL" id="CDM36166.1"/>
    </source>
</evidence>
<keyword evidence="4" id="KW-0812">Transmembrane</keyword>
<dbReference type="PANTHER" id="PTHR11559">
    <property type="entry name" value="CARBOXYLESTERASE"/>
    <property type="match status" value="1"/>
</dbReference>
<feature type="transmembrane region" description="Helical" evidence="4">
    <location>
        <begin position="29"/>
        <end position="48"/>
    </location>
</feature>
<reference evidence="6" key="1">
    <citation type="journal article" date="2014" name="Nat. Commun.">
        <title>Multiple recent horizontal transfers of a large genomic region in cheese making fungi.</title>
        <authorList>
            <person name="Cheeseman K."/>
            <person name="Ropars J."/>
            <person name="Renault P."/>
            <person name="Dupont J."/>
            <person name="Gouzy J."/>
            <person name="Branca A."/>
            <person name="Abraham A.L."/>
            <person name="Ceppi M."/>
            <person name="Conseiller E."/>
            <person name="Debuchy R."/>
            <person name="Malagnac F."/>
            <person name="Goarin A."/>
            <person name="Silar P."/>
            <person name="Lacoste S."/>
            <person name="Sallet E."/>
            <person name="Bensimon A."/>
            <person name="Giraud T."/>
            <person name="Brygoo Y."/>
        </authorList>
    </citation>
    <scope>NUCLEOTIDE SEQUENCE [LARGE SCALE GENOMIC DNA]</scope>
    <source>
        <strain evidence="6">FM164</strain>
    </source>
</reference>
<name>W6QJH8_PENRF</name>
<dbReference type="InterPro" id="IPR019826">
    <property type="entry name" value="Carboxylesterase_B_AS"/>
</dbReference>
<protein>
    <recommendedName>
        <fullName evidence="3">Carboxylic ester hydrolase</fullName>
        <ecNumber evidence="3">3.1.1.-</ecNumber>
    </recommendedName>
</protein>
<feature type="domain" description="Carboxylesterase type B" evidence="5">
    <location>
        <begin position="63"/>
        <end position="565"/>
    </location>
</feature>
<dbReference type="InterPro" id="IPR002018">
    <property type="entry name" value="CarbesteraseB"/>
</dbReference>
<dbReference type="InterPro" id="IPR019819">
    <property type="entry name" value="Carboxylesterase_B_CS"/>
</dbReference>
<dbReference type="SUPFAM" id="SSF53474">
    <property type="entry name" value="alpha/beta-Hydrolases"/>
    <property type="match status" value="1"/>
</dbReference>
<keyword evidence="2 3" id="KW-0378">Hydrolase</keyword>
<evidence type="ECO:0000256" key="3">
    <source>
        <dbReference type="RuleBase" id="RU361235"/>
    </source>
</evidence>